<dbReference type="Gene3D" id="2.120.10.30">
    <property type="entry name" value="TolB, C-terminal domain"/>
    <property type="match status" value="1"/>
</dbReference>
<dbReference type="SUPFAM" id="SSF82171">
    <property type="entry name" value="DPP6 N-terminal domain-like"/>
    <property type="match status" value="1"/>
</dbReference>
<dbReference type="InterPro" id="IPR011659">
    <property type="entry name" value="WD40"/>
</dbReference>
<comment type="caution">
    <text evidence="1">The sequence shown here is derived from an EMBL/GenBank/DDBJ whole genome shotgun (WGS) entry which is preliminary data.</text>
</comment>
<dbReference type="InterPro" id="IPR011042">
    <property type="entry name" value="6-blade_b-propeller_TolB-like"/>
</dbReference>
<evidence type="ECO:0008006" key="3">
    <source>
        <dbReference type="Google" id="ProtNLM"/>
    </source>
</evidence>
<dbReference type="EMBL" id="SUME01000006">
    <property type="protein sequence ID" value="TJZ54747.1"/>
    <property type="molecule type" value="Genomic_DNA"/>
</dbReference>
<proteinExistence type="predicted"/>
<name>A0A4U0NKE0_9SPHI</name>
<dbReference type="OrthoDB" id="698553at2"/>
<organism evidence="1 2">
    <name type="scientific">Sphingobacterium olei</name>
    <dbReference type="NCBI Taxonomy" id="2571155"/>
    <lineage>
        <taxon>Bacteria</taxon>
        <taxon>Pseudomonadati</taxon>
        <taxon>Bacteroidota</taxon>
        <taxon>Sphingobacteriia</taxon>
        <taxon>Sphingobacteriales</taxon>
        <taxon>Sphingobacteriaceae</taxon>
        <taxon>Sphingobacterium</taxon>
    </lineage>
</organism>
<protein>
    <recommendedName>
        <fullName evidence="3">WD40 repeat domain-containing protein</fullName>
    </recommendedName>
</protein>
<accession>A0A4U0NKE0</accession>
<gene>
    <name evidence="1" type="ORF">FAZ15_14795</name>
</gene>
<evidence type="ECO:0000313" key="2">
    <source>
        <dbReference type="Proteomes" id="UP000306808"/>
    </source>
</evidence>
<dbReference type="Pfam" id="PF07676">
    <property type="entry name" value="PD40"/>
    <property type="match status" value="1"/>
</dbReference>
<sequence>MHTLPVFGSRVNALMQIRKLSRHVNYKNMGNRNIVLIALIGLSLTFGTSCSKDDNPPDSSSGSHVGTIYYENYEGFSKVSLAIKQKTIIKHTGNHYNWHITGDGTTILEMTDGRSSGRPDHIHFTIRNLGTGEHIKDFFYRPVKGGSIFQEADLSPDKSMICIFPSFDEGFVFLNAQTGAVMAHIEDINGEPIPRNQSFAWLPDNSLLIKWKQHILKTKYPFDDITIVAEFDTEAFHSFSVNAQGTRIAMKYQKHIAVMNTDGSGFYMATSGSEEESSASFSPDGKYLVVGTDVRSIGVPGSVPSQQSFMKIIPADGKTYAVDQDGTDIVPVIPQGETSAEPQKGLMVWTP</sequence>
<dbReference type="AlphaFoldDB" id="A0A4U0NKE0"/>
<reference evidence="1 2" key="1">
    <citation type="submission" date="2019-04" db="EMBL/GenBank/DDBJ databases">
        <title>Sphingobacterium olei sp. nov., isolated from oil-contaminated soil.</title>
        <authorList>
            <person name="Liu B."/>
        </authorList>
    </citation>
    <scope>NUCLEOTIDE SEQUENCE [LARGE SCALE GENOMIC DNA]</scope>
    <source>
        <strain evidence="1 2">HAL-9</strain>
    </source>
</reference>
<keyword evidence="2" id="KW-1185">Reference proteome</keyword>
<evidence type="ECO:0000313" key="1">
    <source>
        <dbReference type="EMBL" id="TJZ54747.1"/>
    </source>
</evidence>
<dbReference type="Proteomes" id="UP000306808">
    <property type="component" value="Unassembled WGS sequence"/>
</dbReference>